<name>A0A5B9M7S6_9BACT</name>
<evidence type="ECO:0000259" key="3">
    <source>
        <dbReference type="Pfam" id="PF04909"/>
    </source>
</evidence>
<dbReference type="PANTHER" id="PTHR43569">
    <property type="entry name" value="AMIDOHYDROLASE"/>
    <property type="match status" value="1"/>
</dbReference>
<protein>
    <submittedName>
        <fullName evidence="4">Amidohydrolase</fullName>
    </submittedName>
</protein>
<keyword evidence="4" id="KW-0378">Hydrolase</keyword>
<evidence type="ECO:0000256" key="1">
    <source>
        <dbReference type="ARBA" id="ARBA00038310"/>
    </source>
</evidence>
<evidence type="ECO:0000313" key="4">
    <source>
        <dbReference type="EMBL" id="QEF97248.1"/>
    </source>
</evidence>
<feature type="domain" description="Amidohydrolase-related" evidence="3">
    <location>
        <begin position="28"/>
        <end position="309"/>
    </location>
</feature>
<evidence type="ECO:0000256" key="2">
    <source>
        <dbReference type="SAM" id="SignalP"/>
    </source>
</evidence>
<gene>
    <name evidence="4" type="ORF">Mal15_12870</name>
</gene>
<dbReference type="Pfam" id="PF04909">
    <property type="entry name" value="Amidohydro_2"/>
    <property type="match status" value="1"/>
</dbReference>
<accession>A0A5B9M7S6</accession>
<dbReference type="Gene3D" id="3.20.20.140">
    <property type="entry name" value="Metal-dependent hydrolases"/>
    <property type="match status" value="1"/>
</dbReference>
<dbReference type="SUPFAM" id="SSF51556">
    <property type="entry name" value="Metallo-dependent hydrolases"/>
    <property type="match status" value="1"/>
</dbReference>
<comment type="similarity">
    <text evidence="1">Belongs to the metallo-dependent hydrolases superfamily.</text>
</comment>
<dbReference type="InterPro" id="IPR006680">
    <property type="entry name" value="Amidohydro-rel"/>
</dbReference>
<dbReference type="RefSeq" id="WP_167546656.1">
    <property type="nucleotide sequence ID" value="NZ_CP036264.1"/>
</dbReference>
<dbReference type="EMBL" id="CP036264">
    <property type="protein sequence ID" value="QEF97248.1"/>
    <property type="molecule type" value="Genomic_DNA"/>
</dbReference>
<organism evidence="4 5">
    <name type="scientific">Stieleria maiorica</name>
    <dbReference type="NCBI Taxonomy" id="2795974"/>
    <lineage>
        <taxon>Bacteria</taxon>
        <taxon>Pseudomonadati</taxon>
        <taxon>Planctomycetota</taxon>
        <taxon>Planctomycetia</taxon>
        <taxon>Pirellulales</taxon>
        <taxon>Pirellulaceae</taxon>
        <taxon>Stieleria</taxon>
    </lineage>
</organism>
<sequence precursor="true">MKVSPRAAAFVFLALTSVTASAQQPWIIDPHTHFKGHEQIALESRTVKREPKNTLGQVVVPEDYRELADRLGIQSTLVVEAVDQDQHQFNDWLLDQAKSDLVCGYVARGDLSAADFTTHHQRYKKSGYLNGYRFRFDELAGYLNNETARKNLATLEKEGMVVDLLIASAHADDVVELAQAFPRLKIVINHCFRAQMVDGVVSDQWKQAVARCAEFENVYMKISSIVNFAGTKPFVEQAPSDLQTYLPVLEPCFAAFGEDRVIFATNWGVSTHFGSVDDVVRIVKEFLMTKGDAAVKKGMRDNAIRVYGINTQYLR</sequence>
<dbReference type="Proteomes" id="UP000321353">
    <property type="component" value="Chromosome"/>
</dbReference>
<proteinExistence type="inferred from homology"/>
<dbReference type="GO" id="GO:0016787">
    <property type="term" value="F:hydrolase activity"/>
    <property type="evidence" value="ECO:0007669"/>
    <property type="project" value="UniProtKB-KW"/>
</dbReference>
<keyword evidence="2" id="KW-0732">Signal</keyword>
<dbReference type="KEGG" id="smam:Mal15_12870"/>
<evidence type="ECO:0000313" key="5">
    <source>
        <dbReference type="Proteomes" id="UP000321353"/>
    </source>
</evidence>
<reference evidence="4 5" key="1">
    <citation type="submission" date="2019-02" db="EMBL/GenBank/DDBJ databases">
        <title>Planctomycetal bacteria perform biofilm scaping via a novel small molecule.</title>
        <authorList>
            <person name="Jeske O."/>
            <person name="Boedeker C."/>
            <person name="Wiegand S."/>
            <person name="Breitling P."/>
            <person name="Kallscheuer N."/>
            <person name="Jogler M."/>
            <person name="Rohde M."/>
            <person name="Petersen J."/>
            <person name="Medema M.H."/>
            <person name="Surup F."/>
            <person name="Jogler C."/>
        </authorList>
    </citation>
    <scope>NUCLEOTIDE SEQUENCE [LARGE SCALE GENOMIC DNA]</scope>
    <source>
        <strain evidence="4 5">Mal15</strain>
    </source>
</reference>
<dbReference type="AlphaFoldDB" id="A0A5B9M7S6"/>
<dbReference type="InterPro" id="IPR032466">
    <property type="entry name" value="Metal_Hydrolase"/>
</dbReference>
<keyword evidence="5" id="KW-1185">Reference proteome</keyword>
<feature type="signal peptide" evidence="2">
    <location>
        <begin position="1"/>
        <end position="22"/>
    </location>
</feature>
<dbReference type="InterPro" id="IPR052350">
    <property type="entry name" value="Metallo-dep_Lactonases"/>
</dbReference>
<dbReference type="PANTHER" id="PTHR43569:SF2">
    <property type="entry name" value="AMIDOHYDROLASE-RELATED DOMAIN-CONTAINING PROTEIN"/>
    <property type="match status" value="1"/>
</dbReference>
<feature type="chain" id="PRO_5022664933" evidence="2">
    <location>
        <begin position="23"/>
        <end position="315"/>
    </location>
</feature>